<evidence type="ECO:0000313" key="2">
    <source>
        <dbReference type="EMBL" id="SUE33587.1"/>
    </source>
</evidence>
<accession>A0A379MRW3</accession>
<feature type="region of interest" description="Disordered" evidence="1">
    <location>
        <begin position="1"/>
        <end position="22"/>
    </location>
</feature>
<evidence type="ECO:0000256" key="1">
    <source>
        <dbReference type="SAM" id="MobiDB-lite"/>
    </source>
</evidence>
<proteinExistence type="predicted"/>
<dbReference type="STRING" id="880526.GCA_000427365_00649"/>
<dbReference type="AlphaFoldDB" id="A0A379MRW3"/>
<name>A0A379MRW3_9BACT</name>
<gene>
    <name evidence="2" type="ORF">NCTC11190_00797</name>
</gene>
<evidence type="ECO:0000313" key="3">
    <source>
        <dbReference type="Proteomes" id="UP000255233"/>
    </source>
</evidence>
<dbReference type="EMBL" id="UGVL01000001">
    <property type="protein sequence ID" value="SUE33587.1"/>
    <property type="molecule type" value="Genomic_DNA"/>
</dbReference>
<organism evidence="2 3">
    <name type="scientific">Rikenella microfusus</name>
    <dbReference type="NCBI Taxonomy" id="28139"/>
    <lineage>
        <taxon>Bacteria</taxon>
        <taxon>Pseudomonadati</taxon>
        <taxon>Bacteroidota</taxon>
        <taxon>Bacteroidia</taxon>
        <taxon>Bacteroidales</taxon>
        <taxon>Rikenellaceae</taxon>
        <taxon>Rikenella</taxon>
    </lineage>
</organism>
<dbReference type="Proteomes" id="UP000255233">
    <property type="component" value="Unassembled WGS sequence"/>
</dbReference>
<protein>
    <submittedName>
        <fullName evidence="2">Uncharacterized protein</fullName>
    </submittedName>
</protein>
<keyword evidence="3" id="KW-1185">Reference proteome</keyword>
<sequence>MSARTCPLRRRKPGSLRRPTQSRLGGNAARLWVKSHPFIYTDIQNIKVTRLYTLVYQTYSVIISLYRLRAGRHEAVQTRAKDPEGPARAEKTPVKINGISKYIIG</sequence>
<reference evidence="2 3" key="1">
    <citation type="submission" date="2018-06" db="EMBL/GenBank/DDBJ databases">
        <authorList>
            <consortium name="Pathogen Informatics"/>
            <person name="Doyle S."/>
        </authorList>
    </citation>
    <scope>NUCLEOTIDE SEQUENCE [LARGE SCALE GENOMIC DNA]</scope>
    <source>
        <strain evidence="2 3">NCTC11190</strain>
    </source>
</reference>